<evidence type="ECO:0000259" key="2">
    <source>
        <dbReference type="Pfam" id="PF18400"/>
    </source>
</evidence>
<feature type="non-terminal residue" evidence="6">
    <location>
        <position position="1208"/>
    </location>
</feature>
<feature type="chain" id="PRO_5040843827" evidence="1">
    <location>
        <begin position="27"/>
        <end position="1208"/>
    </location>
</feature>
<dbReference type="Pfam" id="PF06427">
    <property type="entry name" value="UDP-g_GGTase"/>
    <property type="match status" value="1"/>
</dbReference>
<dbReference type="GO" id="GO:0018279">
    <property type="term" value="P:protein N-linked glycosylation via asparagine"/>
    <property type="evidence" value="ECO:0007669"/>
    <property type="project" value="TreeGrafter"/>
</dbReference>
<dbReference type="InterPro" id="IPR009448">
    <property type="entry name" value="UDP-g_GGtrans"/>
</dbReference>
<reference evidence="6" key="1">
    <citation type="submission" date="2022-07" db="EMBL/GenBank/DDBJ databases">
        <title>Phylogenomic reconstructions and comparative analyses of Kickxellomycotina fungi.</title>
        <authorList>
            <person name="Reynolds N.K."/>
            <person name="Stajich J.E."/>
            <person name="Barry K."/>
            <person name="Grigoriev I.V."/>
            <person name="Crous P."/>
            <person name="Smith M.E."/>
        </authorList>
    </citation>
    <scope>NUCLEOTIDE SEQUENCE</scope>
    <source>
        <strain evidence="6">NRRL 1565</strain>
    </source>
</reference>
<dbReference type="PANTHER" id="PTHR11226">
    <property type="entry name" value="UDP-GLUCOSE GLYCOPROTEIN:GLUCOSYLTRANSFERASE"/>
    <property type="match status" value="1"/>
</dbReference>
<evidence type="ECO:0000259" key="4">
    <source>
        <dbReference type="Pfam" id="PF18402"/>
    </source>
</evidence>
<feature type="domain" description="UGGT thioredoxin-like" evidence="4">
    <location>
        <begin position="443"/>
        <end position="708"/>
    </location>
</feature>
<dbReference type="GO" id="GO:0036503">
    <property type="term" value="P:ERAD pathway"/>
    <property type="evidence" value="ECO:0007669"/>
    <property type="project" value="TreeGrafter"/>
</dbReference>
<dbReference type="InterPro" id="IPR040693">
    <property type="entry name" value="UGGT_TRXL_1"/>
</dbReference>
<sequence length="1208" mass="133887">MRTTLRFLGGLAASVALCGVLSSVAAAPESPPIRTRLLASFVAPPLALEVIEGVSAHNSSAFFPLLTKLAENNELFEQTEADVYAQLLQWIEKDALLEPFALALLKLELSAHVYAPAVVAQYQLYNSTVVPDIKAARGAEHFDESCHIWAQYKDKQACSIGALNELLDIERFYGTTYVEESRVETTKLAFDHVYPSESTVAPKLVVLYADPRAAGFAEFHSHLAELAENQEVAYIFRYRPWDFDTKESARQLGLSGYGVELALKSTEYKVIDDRDLDVDGDRAAAHPGPRFVNQADGDSVAGLLFDSETEPVVKGLKGKQLPALGIQATQMIIAATDKLSVLRQLSQDLPRYAHLISEIPVNDTLAKDIGSPWRLGRKDEVLINGLTVNEVDLDPFHLLEHIRKESSIIRSLEIAGLTQQQALGLLQSEPAEDDIDNSNTITFDMRERPLEKRAIMWLNDLEKDNRYSEWSSDVNNLLRITSPGMLQRLRANVMQVIFTLDLSSPESWIMIFEDIVANIEHGMPVQFGFVPLIDYANPNSNSEANQMAKFTFYLRRSLKKAEWHSLNKGALITHLRSRHTKPIGFVDSMRAAYETYAKSHKTKDGEDFLGWDDIVGTKAPWLAKRWQSIVEYCSRLDLSPTSVPVGLAFVNGVQLSLVDGYQQQIFREIQIQTWLLSKQLREGEFAAEDNIQEHVYGRLAVGSRNALIYASDEAPLRFLPFGEQLVQKWIDNSIYYLDFSTSAADAGAAGSKDEMKEKLISTWVIGDFGSQRVRSIAAGAILAAKSETRMRVALVHVAHTTEAQPADRAQGEEAEDTPEGYDVDAPQVIYQLVSSQSAFSDASDALAEFVSRFLIDQDKSKASLVDMGAVGKQLGSLSQPDDSRMDEAEQSFAQNRRILSTIGATPAGRDDCHIVVNGRILSPITPAVPFSTDSFVLLARHELLERVNPVHKALSTVAADIDASILPGLVMKATAIVEYGRLLFSGDTILQQRQRTSRVDMARQHPTDTETYLTFGDTSSARLRVQVVLDPLSENAQKWVPILETLLSLPNVSLELWLNPQHKVEVLPVRRFYRYLWPSGLEFDSSGGIADPEVVFSNIPADPLLTLGMDVPTAWLVTAVDSIHDLDNIRLSSLHGQRRDISAIYKLVNILVEGHLVDTNARSPARGLEVQLGTSLEPATSDTIVMANLGYLQLKANPGVWRFGIRPG</sequence>
<accession>A0A9W8HW72</accession>
<dbReference type="AlphaFoldDB" id="A0A9W8HW72"/>
<feature type="signal peptide" evidence="1">
    <location>
        <begin position="1"/>
        <end position="26"/>
    </location>
</feature>
<organism evidence="6 7">
    <name type="scientific">Coemansia guatemalensis</name>
    <dbReference type="NCBI Taxonomy" id="2761395"/>
    <lineage>
        <taxon>Eukaryota</taxon>
        <taxon>Fungi</taxon>
        <taxon>Fungi incertae sedis</taxon>
        <taxon>Zoopagomycota</taxon>
        <taxon>Kickxellomycotina</taxon>
        <taxon>Kickxellomycetes</taxon>
        <taxon>Kickxellales</taxon>
        <taxon>Kickxellaceae</taxon>
        <taxon>Coemansia</taxon>
    </lineage>
</organism>
<gene>
    <name evidence="6" type="primary">KRE5_1</name>
    <name evidence="6" type="ORF">H4R20_003150</name>
</gene>
<proteinExistence type="predicted"/>
<comment type="caution">
    <text evidence="6">The sequence shown here is derived from an EMBL/GenBank/DDBJ whole genome shotgun (WGS) entry which is preliminary data.</text>
</comment>
<dbReference type="PANTHER" id="PTHR11226:SF0">
    <property type="entry name" value="UDP-GLUCOSE:GLYCOPROTEIN GLUCOSYLTRANSFERASE"/>
    <property type="match status" value="1"/>
</dbReference>
<dbReference type="InterPro" id="IPR040694">
    <property type="entry name" value="UGGT_TRXL_2"/>
</dbReference>
<evidence type="ECO:0000259" key="3">
    <source>
        <dbReference type="Pfam" id="PF18401"/>
    </source>
</evidence>
<feature type="domain" description="UGGT thioredoxin-like" evidence="3">
    <location>
        <begin position="313"/>
        <end position="429"/>
    </location>
</feature>
<keyword evidence="1" id="KW-0732">Signal</keyword>
<dbReference type="Pfam" id="PF18401">
    <property type="entry name" value="Thioredoxin_13"/>
    <property type="match status" value="1"/>
</dbReference>
<dbReference type="GO" id="GO:0051082">
    <property type="term" value="F:unfolded protein binding"/>
    <property type="evidence" value="ECO:0007669"/>
    <property type="project" value="TreeGrafter"/>
</dbReference>
<keyword evidence="7" id="KW-1185">Reference proteome</keyword>
<dbReference type="InterPro" id="IPR040692">
    <property type="entry name" value="UGGT_TRXL_3"/>
</dbReference>
<evidence type="ECO:0000313" key="7">
    <source>
        <dbReference type="Proteomes" id="UP001140094"/>
    </source>
</evidence>
<evidence type="ECO:0000259" key="5">
    <source>
        <dbReference type="Pfam" id="PF18403"/>
    </source>
</evidence>
<dbReference type="OrthoDB" id="27683at2759"/>
<dbReference type="Pfam" id="PF18403">
    <property type="entry name" value="Thioredoxin_15"/>
    <property type="match status" value="1"/>
</dbReference>
<feature type="domain" description="UDP-glucose:glycoprotein glucosyltransferase thioredoxin-like" evidence="5">
    <location>
        <begin position="753"/>
        <end position="977"/>
    </location>
</feature>
<dbReference type="GO" id="GO:0005783">
    <property type="term" value="C:endoplasmic reticulum"/>
    <property type="evidence" value="ECO:0007669"/>
    <property type="project" value="TreeGrafter"/>
</dbReference>
<name>A0A9W8HW72_9FUNG</name>
<feature type="domain" description="UGGT thioredoxin-like" evidence="2">
    <location>
        <begin position="43"/>
        <end position="240"/>
    </location>
</feature>
<dbReference type="InterPro" id="IPR040525">
    <property type="entry name" value="UGGT_TRXL_4"/>
</dbReference>
<dbReference type="GO" id="GO:0003980">
    <property type="term" value="F:UDP-glucose:glycoprotein glucosyltransferase activity"/>
    <property type="evidence" value="ECO:0007669"/>
    <property type="project" value="InterPro"/>
</dbReference>
<protein>
    <submittedName>
        <fullName evidence="6">Killer toxin resistant protein</fullName>
    </submittedName>
</protein>
<evidence type="ECO:0000256" key="1">
    <source>
        <dbReference type="SAM" id="SignalP"/>
    </source>
</evidence>
<dbReference type="Proteomes" id="UP001140094">
    <property type="component" value="Unassembled WGS sequence"/>
</dbReference>
<dbReference type="Pfam" id="PF18402">
    <property type="entry name" value="Thioredoxin_14"/>
    <property type="match status" value="1"/>
</dbReference>
<dbReference type="EMBL" id="JANBUO010000612">
    <property type="protein sequence ID" value="KAJ2802777.1"/>
    <property type="molecule type" value="Genomic_DNA"/>
</dbReference>
<dbReference type="Pfam" id="PF18400">
    <property type="entry name" value="Thioredoxin_12"/>
    <property type="match status" value="1"/>
</dbReference>
<evidence type="ECO:0000313" key="6">
    <source>
        <dbReference type="EMBL" id="KAJ2802777.1"/>
    </source>
</evidence>